<dbReference type="HOGENOM" id="CLU_1114397_0_0_9"/>
<keyword evidence="1" id="KW-0175">Coiled coil</keyword>
<evidence type="ECO:0000313" key="3">
    <source>
        <dbReference type="Proteomes" id="UP000000822"/>
    </source>
</evidence>
<accession>Q8EML5</accession>
<reference evidence="2 3" key="1">
    <citation type="journal article" date="2001" name="FEMS Microbiol. Lett.">
        <title>Oceanobacillus iheyensis gen. nov., sp. nov., a deep-sea extremely halotolerant and alkaliphilic species isolated from a depth of 1050 m on the Iheya Ridge.</title>
        <authorList>
            <person name="Lu J."/>
            <person name="Nogi Y."/>
            <person name="Takami H."/>
        </authorList>
    </citation>
    <scope>NUCLEOTIDE SEQUENCE [LARGE SCALE GENOMIC DNA]</scope>
    <source>
        <strain evidence="3">DSM 14371 / CIP 107618 / JCM 11309 / KCTC 3954 / HTE831</strain>
    </source>
</reference>
<evidence type="ECO:0000313" key="2">
    <source>
        <dbReference type="EMBL" id="BAC14783.1"/>
    </source>
</evidence>
<dbReference type="Proteomes" id="UP000000822">
    <property type="component" value="Chromosome"/>
</dbReference>
<dbReference type="InterPro" id="IPR054199">
    <property type="entry name" value="DUF6904"/>
</dbReference>
<proteinExistence type="predicted"/>
<feature type="coiled-coil region" evidence="1">
    <location>
        <begin position="198"/>
        <end position="225"/>
    </location>
</feature>
<dbReference type="EMBL" id="BA000028">
    <property type="protein sequence ID" value="BAC14783.1"/>
    <property type="molecule type" value="Genomic_DNA"/>
</dbReference>
<reference evidence="2 3" key="2">
    <citation type="journal article" date="2002" name="Nucleic Acids Res.">
        <title>Genome sequence of Oceanobacillus iheyensis isolated from the Iheya Ridge and its unexpected adaptive capabilities to extreme environments.</title>
        <authorList>
            <person name="Takami H."/>
            <person name="Takaki Y."/>
            <person name="Uchiyama I."/>
        </authorList>
    </citation>
    <scope>NUCLEOTIDE SEQUENCE [LARGE SCALE GENOMIC DNA]</scope>
    <source>
        <strain evidence="3">DSM 14371 / CIP 107618 / JCM 11309 / KCTC 3954 / HTE831</strain>
    </source>
</reference>
<evidence type="ECO:0000256" key="1">
    <source>
        <dbReference type="SAM" id="Coils"/>
    </source>
</evidence>
<dbReference type="AlphaFoldDB" id="Q8EML5"/>
<organism evidence="2 3">
    <name type="scientific">Oceanobacillus iheyensis (strain DSM 14371 / CIP 107618 / JCM 11309 / KCTC 3954 / HTE831)</name>
    <dbReference type="NCBI Taxonomy" id="221109"/>
    <lineage>
        <taxon>Bacteria</taxon>
        <taxon>Bacillati</taxon>
        <taxon>Bacillota</taxon>
        <taxon>Bacilli</taxon>
        <taxon>Bacillales</taxon>
        <taxon>Bacillaceae</taxon>
        <taxon>Oceanobacillus</taxon>
    </lineage>
</organism>
<keyword evidence="3" id="KW-1185">Reference proteome</keyword>
<protein>
    <submittedName>
        <fullName evidence="2">Uncharacterized protein</fullName>
    </submittedName>
</protein>
<sequence length="247" mass="29543">MGRYVMIEMTSTPNYAGMTITGDFYDFDQLYEALHRIVGGEGEYPAYSSARLRVLGLCYDIRHANMGHREFIYKDHGLSIETMQWLGTVGPSKNLYLSFNTYYPEILFILMALNDFIDLYQRKPEVHSKWDLTVLTVRKFQATINQCLRETIPPQTFKLMMKNMNKYSVHFQYYFDQYLDQLNIRFLEWNKEKRLKNISIMAKRIAEQGKEYQQLKEEISEAAFKYNCNPTELRYSKEYPEYEEIDW</sequence>
<name>Q8EML5_OCEIH</name>
<dbReference type="eggNOG" id="ENOG502Z97S">
    <property type="taxonomic scope" value="Bacteria"/>
</dbReference>
<dbReference type="KEGG" id="oih:OB2827"/>
<gene>
    <name evidence="2" type="ordered locus">OB2827</name>
</gene>
<dbReference type="STRING" id="221109.gene:10735079"/>
<dbReference type="Pfam" id="PF21845">
    <property type="entry name" value="DUF6904"/>
    <property type="match status" value="1"/>
</dbReference>